<accession>A0A1G7PQV6</accession>
<evidence type="ECO:0000313" key="1">
    <source>
        <dbReference type="EMBL" id="SDF87989.1"/>
    </source>
</evidence>
<gene>
    <name evidence="1" type="ORF">SAMN05216241_1036</name>
</gene>
<reference evidence="1 2" key="1">
    <citation type="submission" date="2016-10" db="EMBL/GenBank/DDBJ databases">
        <authorList>
            <person name="de Groot N.N."/>
        </authorList>
    </citation>
    <scope>NUCLEOTIDE SEQUENCE [LARGE SCALE GENOMIC DNA]</scope>
    <source>
        <strain evidence="1 2">DSM 25584</strain>
    </source>
</reference>
<name>A0A1G7PQV6_9PROT</name>
<evidence type="ECO:0008006" key="3">
    <source>
        <dbReference type="Google" id="ProtNLM"/>
    </source>
</evidence>
<protein>
    <recommendedName>
        <fullName evidence="3">Bacteriophage holin of superfamily 6 (Holin_LLH)</fullName>
    </recommendedName>
</protein>
<dbReference type="RefSeq" id="WP_090019154.1">
    <property type="nucleotide sequence ID" value="NZ_FNCE01000003.1"/>
</dbReference>
<dbReference type="AlphaFoldDB" id="A0A1G7PQV6"/>
<keyword evidence="2" id="KW-1185">Reference proteome</keyword>
<dbReference type="Proteomes" id="UP000199415">
    <property type="component" value="Unassembled WGS sequence"/>
</dbReference>
<proteinExistence type="predicted"/>
<sequence>MLDLSPLITTGANLLEPALLAIASWVAAELAALIGARTSSELAGVVDDALGKAVRYAVDRARDEGKDVATVPVKNEVIREAVSFAAEAAPKALKKLGLNPGTEQGRARIAKWVRARLPEA</sequence>
<organism evidence="1 2">
    <name type="scientific">Limimonas halophila</name>
    <dbReference type="NCBI Taxonomy" id="1082479"/>
    <lineage>
        <taxon>Bacteria</taxon>
        <taxon>Pseudomonadati</taxon>
        <taxon>Pseudomonadota</taxon>
        <taxon>Alphaproteobacteria</taxon>
        <taxon>Rhodospirillales</taxon>
        <taxon>Rhodovibrionaceae</taxon>
        <taxon>Limimonas</taxon>
    </lineage>
</organism>
<evidence type="ECO:0000313" key="2">
    <source>
        <dbReference type="Proteomes" id="UP000199415"/>
    </source>
</evidence>
<dbReference type="EMBL" id="FNCE01000003">
    <property type="protein sequence ID" value="SDF87989.1"/>
    <property type="molecule type" value="Genomic_DNA"/>
</dbReference>